<gene>
    <name evidence="1" type="ORF">GMARGA_LOCUS45589</name>
</gene>
<name>A0ABN7XR13_GIGMA</name>
<dbReference type="EMBL" id="CAJVQB010163652">
    <property type="protein sequence ID" value="CAG8856768.1"/>
    <property type="molecule type" value="Genomic_DNA"/>
</dbReference>
<organism evidence="1 2">
    <name type="scientific">Gigaspora margarita</name>
    <dbReference type="NCBI Taxonomy" id="4874"/>
    <lineage>
        <taxon>Eukaryota</taxon>
        <taxon>Fungi</taxon>
        <taxon>Fungi incertae sedis</taxon>
        <taxon>Mucoromycota</taxon>
        <taxon>Glomeromycotina</taxon>
        <taxon>Glomeromycetes</taxon>
        <taxon>Diversisporales</taxon>
        <taxon>Gigasporaceae</taxon>
        <taxon>Gigaspora</taxon>
    </lineage>
</organism>
<comment type="caution">
    <text evidence="1">The sequence shown here is derived from an EMBL/GenBank/DDBJ whole genome shotgun (WGS) entry which is preliminary data.</text>
</comment>
<proteinExistence type="predicted"/>
<accession>A0ABN7XR13</accession>
<sequence length="48" mass="5696">FESIYHNNYYSPSAVERYSTSIESNPETITALMCQRNWLEMASRFGWD</sequence>
<reference evidence="1 2" key="1">
    <citation type="submission" date="2021-06" db="EMBL/GenBank/DDBJ databases">
        <authorList>
            <person name="Kallberg Y."/>
            <person name="Tangrot J."/>
            <person name="Rosling A."/>
        </authorList>
    </citation>
    <scope>NUCLEOTIDE SEQUENCE [LARGE SCALE GENOMIC DNA]</scope>
    <source>
        <strain evidence="1 2">120-4 pot B 10/14</strain>
    </source>
</reference>
<evidence type="ECO:0000313" key="2">
    <source>
        <dbReference type="Proteomes" id="UP000789901"/>
    </source>
</evidence>
<protein>
    <submittedName>
        <fullName evidence="1">41991_t:CDS:1</fullName>
    </submittedName>
</protein>
<feature type="non-terminal residue" evidence="1">
    <location>
        <position position="48"/>
    </location>
</feature>
<feature type="non-terminal residue" evidence="1">
    <location>
        <position position="1"/>
    </location>
</feature>
<keyword evidence="2" id="KW-1185">Reference proteome</keyword>
<dbReference type="Proteomes" id="UP000789901">
    <property type="component" value="Unassembled WGS sequence"/>
</dbReference>
<evidence type="ECO:0000313" key="1">
    <source>
        <dbReference type="EMBL" id="CAG8856768.1"/>
    </source>
</evidence>